<dbReference type="Proteomes" id="UP001151760">
    <property type="component" value="Unassembled WGS sequence"/>
</dbReference>
<evidence type="ECO:0000313" key="1">
    <source>
        <dbReference type="EMBL" id="GJT38672.1"/>
    </source>
</evidence>
<evidence type="ECO:0000313" key="2">
    <source>
        <dbReference type="Proteomes" id="UP001151760"/>
    </source>
</evidence>
<proteinExistence type="predicted"/>
<reference evidence="1" key="2">
    <citation type="submission" date="2022-01" db="EMBL/GenBank/DDBJ databases">
        <authorList>
            <person name="Yamashiro T."/>
            <person name="Shiraishi A."/>
            <person name="Satake H."/>
            <person name="Nakayama K."/>
        </authorList>
    </citation>
    <scope>NUCLEOTIDE SEQUENCE</scope>
</reference>
<name>A0ABQ5DK02_9ASTR</name>
<protein>
    <recommendedName>
        <fullName evidence="3">Reverse transcriptase domain-containing protein</fullName>
    </recommendedName>
</protein>
<accession>A0ABQ5DK02</accession>
<reference evidence="1" key="1">
    <citation type="journal article" date="2022" name="Int. J. Mol. Sci.">
        <title>Draft Genome of Tanacetum Coccineum: Genomic Comparison of Closely Related Tanacetum-Family Plants.</title>
        <authorList>
            <person name="Yamashiro T."/>
            <person name="Shiraishi A."/>
            <person name="Nakayama K."/>
            <person name="Satake H."/>
        </authorList>
    </citation>
    <scope>NUCLEOTIDE SEQUENCE</scope>
</reference>
<sequence>MQAAQDRQKSYADRKRKPMEFEIGDRVMLKAGTSSRVEQSSPYFPCVKSEEIKAGYHWLRFAGTQGGALNSPGNVKILSNKNTHNSSQTGLRHPLQGLSTLPVGTRLSLPGLTMIITLPVGTTTLPVGTTTLLMTTSLANNSVFSGFFKKQKLAGPNFIDWYRQLRIVLSIKDKLNYLEQPLPPTPVAPAGQQVAPEILGAHTA</sequence>
<gene>
    <name evidence="1" type="ORF">Tco_0938537</name>
</gene>
<evidence type="ECO:0008006" key="3">
    <source>
        <dbReference type="Google" id="ProtNLM"/>
    </source>
</evidence>
<comment type="caution">
    <text evidence="1">The sequence shown here is derived from an EMBL/GenBank/DDBJ whole genome shotgun (WGS) entry which is preliminary data.</text>
</comment>
<keyword evidence="2" id="KW-1185">Reference proteome</keyword>
<organism evidence="1 2">
    <name type="scientific">Tanacetum coccineum</name>
    <dbReference type="NCBI Taxonomy" id="301880"/>
    <lineage>
        <taxon>Eukaryota</taxon>
        <taxon>Viridiplantae</taxon>
        <taxon>Streptophyta</taxon>
        <taxon>Embryophyta</taxon>
        <taxon>Tracheophyta</taxon>
        <taxon>Spermatophyta</taxon>
        <taxon>Magnoliopsida</taxon>
        <taxon>eudicotyledons</taxon>
        <taxon>Gunneridae</taxon>
        <taxon>Pentapetalae</taxon>
        <taxon>asterids</taxon>
        <taxon>campanulids</taxon>
        <taxon>Asterales</taxon>
        <taxon>Asteraceae</taxon>
        <taxon>Asteroideae</taxon>
        <taxon>Anthemideae</taxon>
        <taxon>Anthemidinae</taxon>
        <taxon>Tanacetum</taxon>
    </lineage>
</organism>
<dbReference type="EMBL" id="BQNB010015321">
    <property type="protein sequence ID" value="GJT38672.1"/>
    <property type="molecule type" value="Genomic_DNA"/>
</dbReference>